<dbReference type="Proteomes" id="UP000824469">
    <property type="component" value="Unassembled WGS sequence"/>
</dbReference>
<sequence length="67" mass="7689">KIGTIAYKLELPQTTRIHPVFHVSCLKKVIGQRVSAQTVLPELDEEGRVILEPECILQTHTKRLRTR</sequence>
<comment type="caution">
    <text evidence="2">The sequence shown here is derived from an EMBL/GenBank/DDBJ whole genome shotgun (WGS) entry which is preliminary data.</text>
</comment>
<keyword evidence="3" id="KW-1185">Reference proteome</keyword>
<evidence type="ECO:0000313" key="2">
    <source>
        <dbReference type="EMBL" id="KAH9312974.1"/>
    </source>
</evidence>
<dbReference type="EMBL" id="JAHRHJ020000006">
    <property type="protein sequence ID" value="KAH9312974.1"/>
    <property type="molecule type" value="Genomic_DNA"/>
</dbReference>
<feature type="non-terminal residue" evidence="2">
    <location>
        <position position="67"/>
    </location>
</feature>
<dbReference type="PANTHER" id="PTHR46148:SF52">
    <property type="entry name" value="OS04G0603800 PROTEIN"/>
    <property type="match status" value="1"/>
</dbReference>
<feature type="domain" description="Tf2-1-like SH3-like" evidence="1">
    <location>
        <begin position="1"/>
        <end position="29"/>
    </location>
</feature>
<dbReference type="AlphaFoldDB" id="A0AA38G0Z0"/>
<reference evidence="2 3" key="1">
    <citation type="journal article" date="2021" name="Nat. Plants">
        <title>The Taxus genome provides insights into paclitaxel biosynthesis.</title>
        <authorList>
            <person name="Xiong X."/>
            <person name="Gou J."/>
            <person name="Liao Q."/>
            <person name="Li Y."/>
            <person name="Zhou Q."/>
            <person name="Bi G."/>
            <person name="Li C."/>
            <person name="Du R."/>
            <person name="Wang X."/>
            <person name="Sun T."/>
            <person name="Guo L."/>
            <person name="Liang H."/>
            <person name="Lu P."/>
            <person name="Wu Y."/>
            <person name="Zhang Z."/>
            <person name="Ro D.K."/>
            <person name="Shang Y."/>
            <person name="Huang S."/>
            <person name="Yan J."/>
        </authorList>
    </citation>
    <scope>NUCLEOTIDE SEQUENCE [LARGE SCALE GENOMIC DNA]</scope>
    <source>
        <strain evidence="2">Ta-2019</strain>
    </source>
</reference>
<proteinExistence type="predicted"/>
<evidence type="ECO:0000313" key="3">
    <source>
        <dbReference type="Proteomes" id="UP000824469"/>
    </source>
</evidence>
<dbReference type="InterPro" id="IPR056924">
    <property type="entry name" value="SH3_Tf2-1"/>
</dbReference>
<dbReference type="OMA" id="DQGEISM"/>
<feature type="non-terminal residue" evidence="2">
    <location>
        <position position="1"/>
    </location>
</feature>
<dbReference type="Pfam" id="PF24626">
    <property type="entry name" value="SH3_Tf2-1"/>
    <property type="match status" value="1"/>
</dbReference>
<gene>
    <name evidence="2" type="ORF">KI387_028009</name>
</gene>
<dbReference type="PANTHER" id="PTHR46148">
    <property type="entry name" value="CHROMO DOMAIN-CONTAINING PROTEIN"/>
    <property type="match status" value="1"/>
</dbReference>
<name>A0AA38G0Z0_TAXCH</name>
<organism evidence="2 3">
    <name type="scientific">Taxus chinensis</name>
    <name type="common">Chinese yew</name>
    <name type="synonym">Taxus wallichiana var. chinensis</name>
    <dbReference type="NCBI Taxonomy" id="29808"/>
    <lineage>
        <taxon>Eukaryota</taxon>
        <taxon>Viridiplantae</taxon>
        <taxon>Streptophyta</taxon>
        <taxon>Embryophyta</taxon>
        <taxon>Tracheophyta</taxon>
        <taxon>Spermatophyta</taxon>
        <taxon>Pinopsida</taxon>
        <taxon>Pinidae</taxon>
        <taxon>Conifers II</taxon>
        <taxon>Cupressales</taxon>
        <taxon>Taxaceae</taxon>
        <taxon>Taxus</taxon>
    </lineage>
</organism>
<accession>A0AA38G0Z0</accession>
<protein>
    <recommendedName>
        <fullName evidence="1">Tf2-1-like SH3-like domain-containing protein</fullName>
    </recommendedName>
</protein>
<evidence type="ECO:0000259" key="1">
    <source>
        <dbReference type="Pfam" id="PF24626"/>
    </source>
</evidence>